<keyword evidence="4" id="KW-1185">Reference proteome</keyword>
<protein>
    <submittedName>
        <fullName evidence="3">Zinc-ribbon domain containing protein</fullName>
    </submittedName>
</protein>
<evidence type="ECO:0000313" key="4">
    <source>
        <dbReference type="Proteomes" id="UP000831532"/>
    </source>
</evidence>
<reference evidence="3 4" key="1">
    <citation type="submission" date="2020-10" db="EMBL/GenBank/DDBJ databases">
        <title>Genome analysis of Massilia species.</title>
        <authorList>
            <person name="Jung D.-H."/>
        </authorList>
    </citation>
    <scope>NUCLEOTIDE SEQUENCE [LARGE SCALE GENOMIC DNA]</scope>
    <source>
        <strain evidence="4">sipir</strain>
    </source>
</reference>
<dbReference type="Pfam" id="PF13451">
    <property type="entry name" value="zf_Tbcl"/>
    <property type="match status" value="1"/>
</dbReference>
<dbReference type="EMBL" id="CP063361">
    <property type="protein sequence ID" value="UOD31771.1"/>
    <property type="molecule type" value="Genomic_DNA"/>
</dbReference>
<feature type="region of interest" description="Disordered" evidence="1">
    <location>
        <begin position="1"/>
        <end position="21"/>
    </location>
</feature>
<feature type="domain" description="Probable zinc-binding" evidence="2">
    <location>
        <begin position="38"/>
        <end position="81"/>
    </location>
</feature>
<dbReference type="InterPro" id="IPR025306">
    <property type="entry name" value="Zn-bnd_dom_prob"/>
</dbReference>
<evidence type="ECO:0000256" key="1">
    <source>
        <dbReference type="SAM" id="MobiDB-lite"/>
    </source>
</evidence>
<dbReference type="Proteomes" id="UP000831532">
    <property type="component" value="Chromosome"/>
</dbReference>
<evidence type="ECO:0000259" key="2">
    <source>
        <dbReference type="Pfam" id="PF13451"/>
    </source>
</evidence>
<dbReference type="RefSeq" id="WP_243492873.1">
    <property type="nucleotide sequence ID" value="NZ_CP063361.1"/>
</dbReference>
<organism evidence="3 4">
    <name type="scientific">Massilia violaceinigra</name>
    <dbReference type="NCBI Taxonomy" id="2045208"/>
    <lineage>
        <taxon>Bacteria</taxon>
        <taxon>Pseudomonadati</taxon>
        <taxon>Pseudomonadota</taxon>
        <taxon>Betaproteobacteria</taxon>
        <taxon>Burkholderiales</taxon>
        <taxon>Oxalobacteraceae</taxon>
        <taxon>Telluria group</taxon>
        <taxon>Massilia</taxon>
    </lineage>
</organism>
<name>A0ABY4AAL8_9BURK</name>
<evidence type="ECO:0000313" key="3">
    <source>
        <dbReference type="EMBL" id="UOD31771.1"/>
    </source>
</evidence>
<sequence>MKKKKAPPPPATAPADPHQWSEQSQAAVAASFRTHYSDKAYRCRHCSGDALFSAAEQKIVYEVKKAHIGVQRVLCGACWRDGHVVAQKIADCEARWAESKQVLAHDAAFLSAWHALLLLHQRYGAKADSAAKNMLRKLLDRIVGEDAHIE</sequence>
<accession>A0ABY4AAL8</accession>
<proteinExistence type="predicted"/>
<gene>
    <name evidence="3" type="ORF">INH39_08845</name>
</gene>